<sequence length="722" mass="80579">MSQAGQGRRISLTAMRAIAVLCLLLWWPMPGCAQARIDLDHDWRFRTDAADAGVRAGWADATPPDTRAIDVPHTWNIGRDDDYEGVAWYFKRFVIPASLLSSHIELHFGATFYRSRVWVNGVEVGGHEGGHTAYGFDVGPRLHAGENRIAVRLDNRPGMATIPGYAMRQAASGNVWYDWWHYGGIVRDVWLTAHDQALIRRQRIATRLGGGAADIDTQVFVENVDRNDGRYRVTARIIDPDGKTVAQAQADIDARAGQSASVALHANLPHPQLWNIGDGRLYQWVTELQAADGTVLDSRSDTFGVRDIAIRDRRLYVNGKPVRLSGLTRHEDSPWEGLAESVGTIRRDWLDIAALHTTLTRPVHYPQNDAVLDFADRHGILLVPEIPVWQFSEAQLKSPKLLALAQDMMREMIEQDGNHASIFAWSVCNESDASTPGGRAYVDAMASLIRRIDPGRYVTFADADISIRPWKDAPVMHDVDFIMANAYFGSWSGGGGDVEGWLDFMDRAYPDKMVIISEFGYPGVFSPDAASADKARSENLVQQMDAFQRRSFIGGVIFWTYQDYKSHRNLWPGQTEGYVDHGVVDENRQRRPSYFVYEARNRPLSVTTQWRVDKDGLRGFQATVSGYASTHLPSYPMQGYVAHWRAMDDRGHELAHGEKPLVDLAQPVRFEGAWQAAGKDAAVHLMVDVISPEGVRAGGVTSDYHPLNIGSAHFLPDGNKQP</sequence>
<keyword evidence="2" id="KW-0378">Hydrolase</keyword>
<dbReference type="Pfam" id="PF02836">
    <property type="entry name" value="Glyco_hydro_2_C"/>
    <property type="match status" value="1"/>
</dbReference>
<dbReference type="InterPro" id="IPR008979">
    <property type="entry name" value="Galactose-bd-like_sf"/>
</dbReference>
<dbReference type="InterPro" id="IPR006104">
    <property type="entry name" value="Glyco_hydro_2_N"/>
</dbReference>
<dbReference type="PANTHER" id="PTHR42732">
    <property type="entry name" value="BETA-GALACTOSIDASE"/>
    <property type="match status" value="1"/>
</dbReference>
<dbReference type="InterPro" id="IPR017853">
    <property type="entry name" value="GH"/>
</dbReference>
<protein>
    <recommendedName>
        <fullName evidence="9">Beta-glucuronidase</fullName>
    </recommendedName>
</protein>
<dbReference type="Pfam" id="PF00703">
    <property type="entry name" value="Glyco_hydro_2"/>
    <property type="match status" value="1"/>
</dbReference>
<dbReference type="PRINTS" id="PR00132">
    <property type="entry name" value="GLHYDRLASE2"/>
</dbReference>
<dbReference type="GO" id="GO:0005975">
    <property type="term" value="P:carbohydrate metabolic process"/>
    <property type="evidence" value="ECO:0007669"/>
    <property type="project" value="InterPro"/>
</dbReference>
<gene>
    <name evidence="7" type="ORF">CA260_10595</name>
</gene>
<dbReference type="Proteomes" id="UP000248926">
    <property type="component" value="Unassembled WGS sequence"/>
</dbReference>
<dbReference type="EMBL" id="NFZS01000001">
    <property type="protein sequence ID" value="RAO78241.1"/>
    <property type="molecule type" value="Genomic_DNA"/>
</dbReference>
<dbReference type="Pfam" id="PF02837">
    <property type="entry name" value="Glyco_hydro_2_N"/>
    <property type="match status" value="1"/>
</dbReference>
<name>A0A328PAP4_9GAMM</name>
<dbReference type="PANTHER" id="PTHR42732:SF1">
    <property type="entry name" value="BETA-MANNOSIDASE"/>
    <property type="match status" value="1"/>
</dbReference>
<dbReference type="Gene3D" id="2.60.40.10">
    <property type="entry name" value="Immunoglobulins"/>
    <property type="match status" value="1"/>
</dbReference>
<evidence type="ECO:0000259" key="6">
    <source>
        <dbReference type="Pfam" id="PF02837"/>
    </source>
</evidence>
<feature type="domain" description="Glycoside hydrolase family 2 immunoglobulin-like beta-sandwich" evidence="4">
    <location>
        <begin position="199"/>
        <end position="306"/>
    </location>
</feature>
<keyword evidence="3" id="KW-0326">Glycosidase</keyword>
<evidence type="ECO:0000256" key="1">
    <source>
        <dbReference type="ARBA" id="ARBA00007401"/>
    </source>
</evidence>
<evidence type="ECO:0000313" key="7">
    <source>
        <dbReference type="EMBL" id="RAO78241.1"/>
    </source>
</evidence>
<dbReference type="InterPro" id="IPR006103">
    <property type="entry name" value="Glyco_hydro_2_cat"/>
</dbReference>
<evidence type="ECO:0000313" key="8">
    <source>
        <dbReference type="Proteomes" id="UP000248926"/>
    </source>
</evidence>
<evidence type="ECO:0000259" key="5">
    <source>
        <dbReference type="Pfam" id="PF02836"/>
    </source>
</evidence>
<comment type="similarity">
    <text evidence="1">Belongs to the glycosyl hydrolase 2 family.</text>
</comment>
<evidence type="ECO:0000259" key="4">
    <source>
        <dbReference type="Pfam" id="PF00703"/>
    </source>
</evidence>
<organism evidence="7 8">
    <name type="scientific">Dyella jiangningensis</name>
    <dbReference type="NCBI Taxonomy" id="1379159"/>
    <lineage>
        <taxon>Bacteria</taxon>
        <taxon>Pseudomonadati</taxon>
        <taxon>Pseudomonadota</taxon>
        <taxon>Gammaproteobacteria</taxon>
        <taxon>Lysobacterales</taxon>
        <taxon>Rhodanobacteraceae</taxon>
        <taxon>Dyella</taxon>
    </lineage>
</organism>
<dbReference type="SUPFAM" id="SSF49785">
    <property type="entry name" value="Galactose-binding domain-like"/>
    <property type="match status" value="1"/>
</dbReference>
<evidence type="ECO:0000256" key="3">
    <source>
        <dbReference type="ARBA" id="ARBA00023295"/>
    </source>
</evidence>
<keyword evidence="8" id="KW-1185">Reference proteome</keyword>
<dbReference type="AlphaFoldDB" id="A0A328PAP4"/>
<dbReference type="InterPro" id="IPR013783">
    <property type="entry name" value="Ig-like_fold"/>
</dbReference>
<dbReference type="SUPFAM" id="SSF51445">
    <property type="entry name" value="(Trans)glycosidases"/>
    <property type="match status" value="1"/>
</dbReference>
<dbReference type="SUPFAM" id="SSF49303">
    <property type="entry name" value="beta-Galactosidase/glucuronidase domain"/>
    <property type="match status" value="1"/>
</dbReference>
<dbReference type="Gene3D" id="2.60.120.260">
    <property type="entry name" value="Galactose-binding domain-like"/>
    <property type="match status" value="1"/>
</dbReference>
<dbReference type="OrthoDB" id="9758603at2"/>
<comment type="caution">
    <text evidence="7">The sequence shown here is derived from an EMBL/GenBank/DDBJ whole genome shotgun (WGS) entry which is preliminary data.</text>
</comment>
<proteinExistence type="inferred from homology"/>
<dbReference type="InterPro" id="IPR006102">
    <property type="entry name" value="Ig-like_GH2"/>
</dbReference>
<reference evidence="7 8" key="1">
    <citation type="journal article" date="2018" name="Genet. Mol. Biol.">
        <title>The genome sequence of Dyella jiangningensis FCAV SCS01 from a lignocellulose-decomposing microbial consortium metagenome reveals potential for biotechnological applications.</title>
        <authorList>
            <person name="Desiderato J.G."/>
            <person name="Alvarenga D.O."/>
            <person name="Constancio M.T.L."/>
            <person name="Alves L.M.C."/>
            <person name="Varani A.M."/>
        </authorList>
    </citation>
    <scope>NUCLEOTIDE SEQUENCE [LARGE SCALE GENOMIC DNA]</scope>
    <source>
        <strain evidence="7 8">FCAV SCS01</strain>
    </source>
</reference>
<dbReference type="GO" id="GO:0004553">
    <property type="term" value="F:hydrolase activity, hydrolyzing O-glycosyl compounds"/>
    <property type="evidence" value="ECO:0007669"/>
    <property type="project" value="InterPro"/>
</dbReference>
<dbReference type="InterPro" id="IPR036156">
    <property type="entry name" value="Beta-gal/glucu_dom_sf"/>
</dbReference>
<feature type="domain" description="Glycoside hydrolase family 2 catalytic" evidence="5">
    <location>
        <begin position="308"/>
        <end position="526"/>
    </location>
</feature>
<dbReference type="InterPro" id="IPR006101">
    <property type="entry name" value="Glyco_hydro_2"/>
</dbReference>
<dbReference type="Gene3D" id="3.20.20.80">
    <property type="entry name" value="Glycosidases"/>
    <property type="match status" value="1"/>
</dbReference>
<evidence type="ECO:0008006" key="9">
    <source>
        <dbReference type="Google" id="ProtNLM"/>
    </source>
</evidence>
<evidence type="ECO:0000256" key="2">
    <source>
        <dbReference type="ARBA" id="ARBA00022801"/>
    </source>
</evidence>
<accession>A0A328PAP4</accession>
<dbReference type="InterPro" id="IPR051913">
    <property type="entry name" value="GH2_Domain-Containing"/>
</dbReference>
<feature type="domain" description="Glycosyl hydrolases family 2 sugar binding" evidence="6">
    <location>
        <begin position="83"/>
        <end position="192"/>
    </location>
</feature>